<feature type="transmembrane region" description="Helical" evidence="15">
    <location>
        <begin position="110"/>
        <end position="128"/>
    </location>
</feature>
<dbReference type="PROSITE" id="PS01047">
    <property type="entry name" value="HMA_1"/>
    <property type="match status" value="1"/>
</dbReference>
<comment type="caution">
    <text evidence="17">The sequence shown here is derived from an EMBL/GenBank/DDBJ whole genome shotgun (WGS) entry which is preliminary data.</text>
</comment>
<dbReference type="PROSITE" id="PS00154">
    <property type="entry name" value="ATPASE_E1_E2"/>
    <property type="match status" value="1"/>
</dbReference>
<name>A0A9D1SH95_9FIRM</name>
<dbReference type="GO" id="GO:0016887">
    <property type="term" value="F:ATP hydrolysis activity"/>
    <property type="evidence" value="ECO:0007669"/>
    <property type="project" value="InterPro"/>
</dbReference>
<dbReference type="NCBIfam" id="TIGR01525">
    <property type="entry name" value="ATPase-IB_hvy"/>
    <property type="match status" value="1"/>
</dbReference>
<evidence type="ECO:0000256" key="1">
    <source>
        <dbReference type="ARBA" id="ARBA00004651"/>
    </source>
</evidence>
<feature type="transmembrane region" description="Helical" evidence="15">
    <location>
        <begin position="668"/>
        <end position="687"/>
    </location>
</feature>
<dbReference type="InterPro" id="IPR059000">
    <property type="entry name" value="ATPase_P-type_domA"/>
</dbReference>
<feature type="transmembrane region" description="Helical" evidence="15">
    <location>
        <begin position="134"/>
        <end position="156"/>
    </location>
</feature>
<dbReference type="Pfam" id="PF00702">
    <property type="entry name" value="Hydrolase"/>
    <property type="match status" value="1"/>
</dbReference>
<dbReference type="Proteomes" id="UP000824081">
    <property type="component" value="Unassembled WGS sequence"/>
</dbReference>
<dbReference type="Pfam" id="PF00403">
    <property type="entry name" value="HMA"/>
    <property type="match status" value="1"/>
</dbReference>
<gene>
    <name evidence="17" type="primary">cadA</name>
    <name evidence="17" type="ORF">IAC57_05655</name>
</gene>
<dbReference type="CDD" id="cd00371">
    <property type="entry name" value="HMA"/>
    <property type="match status" value="1"/>
</dbReference>
<dbReference type="NCBIfam" id="TIGR01494">
    <property type="entry name" value="ATPase_P-type"/>
    <property type="match status" value="1"/>
</dbReference>
<keyword evidence="6 15" id="KW-0812">Transmembrane</keyword>
<dbReference type="InterPro" id="IPR006121">
    <property type="entry name" value="HMA_dom"/>
</dbReference>
<dbReference type="PANTHER" id="PTHR48085">
    <property type="entry name" value="CADMIUM/ZINC-TRANSPORTING ATPASE HMA2-RELATED"/>
    <property type="match status" value="1"/>
</dbReference>
<dbReference type="Gene3D" id="3.40.1110.10">
    <property type="entry name" value="Calcium-transporting ATPase, cytoplasmic domain N"/>
    <property type="match status" value="1"/>
</dbReference>
<dbReference type="GO" id="GO:0046872">
    <property type="term" value="F:metal ion binding"/>
    <property type="evidence" value="ECO:0007669"/>
    <property type="project" value="UniProtKB-KW"/>
</dbReference>
<evidence type="ECO:0000256" key="6">
    <source>
        <dbReference type="ARBA" id="ARBA00022692"/>
    </source>
</evidence>
<dbReference type="SUPFAM" id="SSF55008">
    <property type="entry name" value="HMA, heavy metal-associated domain"/>
    <property type="match status" value="1"/>
</dbReference>
<evidence type="ECO:0000256" key="8">
    <source>
        <dbReference type="ARBA" id="ARBA00022741"/>
    </source>
</evidence>
<keyword evidence="4" id="KW-0104">Cadmium</keyword>
<evidence type="ECO:0000256" key="15">
    <source>
        <dbReference type="RuleBase" id="RU362081"/>
    </source>
</evidence>
<evidence type="ECO:0000313" key="18">
    <source>
        <dbReference type="Proteomes" id="UP000824081"/>
    </source>
</evidence>
<dbReference type="Gene3D" id="3.30.70.100">
    <property type="match status" value="1"/>
</dbReference>
<feature type="domain" description="HMA" evidence="16">
    <location>
        <begin position="25"/>
        <end position="91"/>
    </location>
</feature>
<evidence type="ECO:0000256" key="5">
    <source>
        <dbReference type="ARBA" id="ARBA00022553"/>
    </source>
</evidence>
<evidence type="ECO:0000256" key="2">
    <source>
        <dbReference type="ARBA" id="ARBA00006024"/>
    </source>
</evidence>
<evidence type="ECO:0000256" key="11">
    <source>
        <dbReference type="ARBA" id="ARBA00022989"/>
    </source>
</evidence>
<keyword evidence="11 15" id="KW-1133">Transmembrane helix</keyword>
<keyword evidence="10" id="KW-1278">Translocase</keyword>
<dbReference type="Gene3D" id="2.70.150.10">
    <property type="entry name" value="Calcium-transporting ATPase, cytoplasmic transduction domain A"/>
    <property type="match status" value="1"/>
</dbReference>
<reference evidence="17" key="1">
    <citation type="submission" date="2020-10" db="EMBL/GenBank/DDBJ databases">
        <authorList>
            <person name="Gilroy R."/>
        </authorList>
    </citation>
    <scope>NUCLEOTIDE SEQUENCE</scope>
    <source>
        <strain evidence="17">11687</strain>
    </source>
</reference>
<reference evidence="17" key="2">
    <citation type="journal article" date="2021" name="PeerJ">
        <title>Extensive microbial diversity within the chicken gut microbiome revealed by metagenomics and culture.</title>
        <authorList>
            <person name="Gilroy R."/>
            <person name="Ravi A."/>
            <person name="Getino M."/>
            <person name="Pursley I."/>
            <person name="Horton D.L."/>
            <person name="Alikhan N.F."/>
            <person name="Baker D."/>
            <person name="Gharbi K."/>
            <person name="Hall N."/>
            <person name="Watson M."/>
            <person name="Adriaenssens E.M."/>
            <person name="Foster-Nyarko E."/>
            <person name="Jarju S."/>
            <person name="Secka A."/>
            <person name="Antonio M."/>
            <person name="Oren A."/>
            <person name="Chaudhuri R.R."/>
            <person name="La Ragione R."/>
            <person name="Hildebrand F."/>
            <person name="Pallen M.J."/>
        </authorList>
    </citation>
    <scope>NUCLEOTIDE SEQUENCE</scope>
    <source>
        <strain evidence="17">11687</strain>
    </source>
</reference>
<dbReference type="NCBIfam" id="TIGR01512">
    <property type="entry name" value="ATPase-IB2_Cd"/>
    <property type="match status" value="1"/>
</dbReference>
<sequence>MPVKAENAGDSAPSAPLPGGRQADGRILLHLANLHCVACALDLEDEIRKIRGVGDVRVDFITQTILLTAETDDAVRKAIRTANRFEKVRVLDGDLAVAPKETHGKEIAQIAVAAALALPALVLSLAVPGRAALIVSRILFAAAYLVVGCSVLIATLKNVVKGRIFDENFLMTVASIGAVCLGEWGEGVAVMLLYQLGELLQSIAVGSSRRSVSRLMELKSESATLLENGESRTVRPGELRVGDIVLIKAGERVPADGILLDERALLDTKSLTGESEPREAKREEEILSGCINAGGVFRLKIVRAYENSAVRKILDLVENSSVQKAAPEKFIAKFARYYTPAVCILAVLVAVAVPVLSGLVAGGGYAAYFRRWIQSALNFLVISCPCALVISVPLTYFSGVGCCARKGILVKGAAYLDVAAKIRTVAFDKTGTLTEGRFSVSGTVPAAGCDRRKLLEVAAAAERGAAHPIAGAFEEISVAAAAYVTEIAGKGISARVGGQQALVGSAAFLAEEGVASEVSDSVWTQVCVALDGRYLGRVEIGDRLRPEAGEAIGELRALGIERIVMLTGDGNTRAESIAAEAGISETYSGLLPDEKLERAQELRQEGPLMYIGDGINDAPVMAAADCSVSMGTLGSAAAVEASDLVLVSDRLTAIPECIRIARRTRRIVAQNIAFSIAMKTVFLAFGAAGCLPLWLAVFGDVGVMLLAVLNSMRVRTGGKKDVRQRRNKAGA</sequence>
<dbReference type="InterPro" id="IPR001757">
    <property type="entry name" value="P_typ_ATPase"/>
</dbReference>
<feature type="transmembrane region" description="Helical" evidence="15">
    <location>
        <begin position="693"/>
        <end position="710"/>
    </location>
</feature>
<keyword evidence="9 15" id="KW-0067">ATP-binding</keyword>
<evidence type="ECO:0000256" key="13">
    <source>
        <dbReference type="ARBA" id="ARBA00039103"/>
    </source>
</evidence>
<dbReference type="InterPro" id="IPR008250">
    <property type="entry name" value="ATPase_P-typ_transduc_dom_A_sf"/>
</dbReference>
<proteinExistence type="inferred from homology"/>
<comment type="subcellular location">
    <subcellularLocation>
        <location evidence="1">Cell membrane</location>
        <topology evidence="1">Multi-pass membrane protein</topology>
    </subcellularLocation>
</comment>
<dbReference type="PRINTS" id="PR00120">
    <property type="entry name" value="HATPASE"/>
</dbReference>
<organism evidence="17 18">
    <name type="scientific">Candidatus Scatosoma pullistercoris</name>
    <dbReference type="NCBI Taxonomy" id="2840934"/>
    <lineage>
        <taxon>Bacteria</taxon>
        <taxon>Bacillati</taxon>
        <taxon>Bacillota</taxon>
        <taxon>Clostridia</taxon>
        <taxon>Candidatus Scatosoma</taxon>
    </lineage>
</organism>
<dbReference type="GO" id="GO:0008551">
    <property type="term" value="F:P-type cadmium transporter activity"/>
    <property type="evidence" value="ECO:0007669"/>
    <property type="project" value="UniProtKB-EC"/>
</dbReference>
<feature type="transmembrane region" description="Helical" evidence="15">
    <location>
        <begin position="376"/>
        <end position="397"/>
    </location>
</feature>
<keyword evidence="7 15" id="KW-0479">Metal-binding</keyword>
<evidence type="ECO:0000259" key="16">
    <source>
        <dbReference type="PROSITE" id="PS50846"/>
    </source>
</evidence>
<dbReference type="InterPro" id="IPR027256">
    <property type="entry name" value="P-typ_ATPase_IB"/>
</dbReference>
<evidence type="ECO:0000256" key="7">
    <source>
        <dbReference type="ARBA" id="ARBA00022723"/>
    </source>
</evidence>
<dbReference type="InterPro" id="IPR023299">
    <property type="entry name" value="ATPase_P-typ_cyto_dom_N"/>
</dbReference>
<protein>
    <recommendedName>
        <fullName evidence="13">Cd(2+)-exporting ATPase</fullName>
        <ecNumber evidence="13">7.2.2.21</ecNumber>
    </recommendedName>
</protein>
<dbReference type="EC" id="7.2.2.21" evidence="13"/>
<dbReference type="InterPro" id="IPR023214">
    <property type="entry name" value="HAD_sf"/>
</dbReference>
<dbReference type="EMBL" id="DVMZ01000149">
    <property type="protein sequence ID" value="HIU59573.1"/>
    <property type="molecule type" value="Genomic_DNA"/>
</dbReference>
<keyword evidence="8 15" id="KW-0547">Nucleotide-binding</keyword>
<dbReference type="GO" id="GO:0005886">
    <property type="term" value="C:plasma membrane"/>
    <property type="evidence" value="ECO:0007669"/>
    <property type="project" value="UniProtKB-SubCell"/>
</dbReference>
<evidence type="ECO:0000256" key="12">
    <source>
        <dbReference type="ARBA" id="ARBA00023136"/>
    </source>
</evidence>
<evidence type="ECO:0000256" key="4">
    <source>
        <dbReference type="ARBA" id="ARBA00022539"/>
    </source>
</evidence>
<dbReference type="PANTHER" id="PTHR48085:SF5">
    <property type="entry name" value="CADMIUM_ZINC-TRANSPORTING ATPASE HMA4-RELATED"/>
    <property type="match status" value="1"/>
</dbReference>
<dbReference type="GO" id="GO:0005524">
    <property type="term" value="F:ATP binding"/>
    <property type="evidence" value="ECO:0007669"/>
    <property type="project" value="UniProtKB-UniRule"/>
</dbReference>
<dbReference type="Pfam" id="PF00122">
    <property type="entry name" value="E1-E2_ATPase"/>
    <property type="match status" value="1"/>
</dbReference>
<dbReference type="PROSITE" id="PS50846">
    <property type="entry name" value="HMA_2"/>
    <property type="match status" value="1"/>
</dbReference>
<dbReference type="InterPro" id="IPR036163">
    <property type="entry name" value="HMA_dom_sf"/>
</dbReference>
<dbReference type="InterPro" id="IPR023298">
    <property type="entry name" value="ATPase_P-typ_TM_dom_sf"/>
</dbReference>
<comment type="catalytic activity">
    <reaction evidence="14">
        <text>Cd(2+)(in) + ATP + H2O = Cd(2+)(out) + ADP + phosphate + H(+)</text>
        <dbReference type="Rhea" id="RHEA:12132"/>
        <dbReference type="ChEBI" id="CHEBI:15377"/>
        <dbReference type="ChEBI" id="CHEBI:15378"/>
        <dbReference type="ChEBI" id="CHEBI:30616"/>
        <dbReference type="ChEBI" id="CHEBI:43474"/>
        <dbReference type="ChEBI" id="CHEBI:48775"/>
        <dbReference type="ChEBI" id="CHEBI:456216"/>
        <dbReference type="EC" id="7.2.2.21"/>
    </reaction>
</comment>
<dbReference type="Gene3D" id="3.40.50.1000">
    <property type="entry name" value="HAD superfamily/HAD-like"/>
    <property type="match status" value="1"/>
</dbReference>
<evidence type="ECO:0000256" key="14">
    <source>
        <dbReference type="ARBA" id="ARBA00049338"/>
    </source>
</evidence>
<dbReference type="SUPFAM" id="SSF81665">
    <property type="entry name" value="Calcium ATPase, transmembrane domain M"/>
    <property type="match status" value="1"/>
</dbReference>
<keyword evidence="3 15" id="KW-1003">Cell membrane</keyword>
<accession>A0A9D1SH95</accession>
<dbReference type="AlphaFoldDB" id="A0A9D1SH95"/>
<dbReference type="InterPro" id="IPR017969">
    <property type="entry name" value="Heavy-metal-associated_CS"/>
</dbReference>
<dbReference type="InterPro" id="IPR051014">
    <property type="entry name" value="Cation_Transport_ATPase_IB"/>
</dbReference>
<evidence type="ECO:0000256" key="9">
    <source>
        <dbReference type="ARBA" id="ARBA00022840"/>
    </source>
</evidence>
<evidence type="ECO:0000256" key="3">
    <source>
        <dbReference type="ARBA" id="ARBA00022475"/>
    </source>
</evidence>
<dbReference type="InterPro" id="IPR036412">
    <property type="entry name" value="HAD-like_sf"/>
</dbReference>
<dbReference type="PRINTS" id="PR00119">
    <property type="entry name" value="CATATPASE"/>
</dbReference>
<dbReference type="SUPFAM" id="SSF56784">
    <property type="entry name" value="HAD-like"/>
    <property type="match status" value="1"/>
</dbReference>
<evidence type="ECO:0000256" key="10">
    <source>
        <dbReference type="ARBA" id="ARBA00022967"/>
    </source>
</evidence>
<keyword evidence="5" id="KW-0597">Phosphoprotein</keyword>
<comment type="similarity">
    <text evidence="2 15">Belongs to the cation transport ATPase (P-type) (TC 3.A.3) family. Type IB subfamily.</text>
</comment>
<keyword evidence="12 15" id="KW-0472">Membrane</keyword>
<dbReference type="InterPro" id="IPR018303">
    <property type="entry name" value="ATPase_P-typ_P_site"/>
</dbReference>
<dbReference type="SUPFAM" id="SSF81653">
    <property type="entry name" value="Calcium ATPase, transduction domain A"/>
    <property type="match status" value="1"/>
</dbReference>
<evidence type="ECO:0000313" key="17">
    <source>
        <dbReference type="EMBL" id="HIU59573.1"/>
    </source>
</evidence>
<feature type="transmembrane region" description="Helical" evidence="15">
    <location>
        <begin position="337"/>
        <end position="356"/>
    </location>
</feature>